<accession>A0A4S3JNK6</accession>
<sequence length="117" mass="13340">MRGAFCRDRSDDSLSLKSFRTAVRDQSGCRNGWFKFVVLYDGRMRKVVGSWWPGAISFWVEELRESGERGVDIAGVVVDLNRSGTAVRKTTADLMEQNNHLHEAKDAREAVKLREIH</sequence>
<dbReference type="VEuPathDB" id="FungiDB:EYZ11_003388"/>
<proteinExistence type="predicted"/>
<dbReference type="Proteomes" id="UP000308092">
    <property type="component" value="Unassembled WGS sequence"/>
</dbReference>
<name>A0A4S3JNK6_9EURO</name>
<organism evidence="1 2">
    <name type="scientific">Aspergillus tanneri</name>
    <dbReference type="NCBI Taxonomy" id="1220188"/>
    <lineage>
        <taxon>Eukaryota</taxon>
        <taxon>Fungi</taxon>
        <taxon>Dikarya</taxon>
        <taxon>Ascomycota</taxon>
        <taxon>Pezizomycotina</taxon>
        <taxon>Eurotiomycetes</taxon>
        <taxon>Eurotiomycetidae</taxon>
        <taxon>Eurotiales</taxon>
        <taxon>Aspergillaceae</taxon>
        <taxon>Aspergillus</taxon>
        <taxon>Aspergillus subgen. Circumdati</taxon>
    </lineage>
</organism>
<dbReference type="EMBL" id="SOSA01000086">
    <property type="protein sequence ID" value="THC97125.1"/>
    <property type="molecule type" value="Genomic_DNA"/>
</dbReference>
<evidence type="ECO:0000313" key="1">
    <source>
        <dbReference type="EMBL" id="THC97125.1"/>
    </source>
</evidence>
<evidence type="ECO:0000313" key="2">
    <source>
        <dbReference type="Proteomes" id="UP000308092"/>
    </source>
</evidence>
<keyword evidence="2" id="KW-1185">Reference proteome</keyword>
<reference evidence="1 2" key="1">
    <citation type="submission" date="2019-03" db="EMBL/GenBank/DDBJ databases">
        <title>The genome sequence of a newly discovered highly antifungal drug resistant Aspergillus species, Aspergillus tanneri NIH 1004.</title>
        <authorList>
            <person name="Mounaud S."/>
            <person name="Singh I."/>
            <person name="Joardar V."/>
            <person name="Pakala S."/>
            <person name="Pakala S."/>
            <person name="Venepally P."/>
            <person name="Hoover J."/>
            <person name="Nierman W."/>
            <person name="Chung J."/>
            <person name="Losada L."/>
        </authorList>
    </citation>
    <scope>NUCLEOTIDE SEQUENCE [LARGE SCALE GENOMIC DNA]</scope>
    <source>
        <strain evidence="1 2">NIH1004</strain>
    </source>
</reference>
<comment type="caution">
    <text evidence="1">The sequence shown here is derived from an EMBL/GenBank/DDBJ whole genome shotgun (WGS) entry which is preliminary data.</text>
</comment>
<protein>
    <submittedName>
        <fullName evidence="1">Uncharacterized protein</fullName>
    </submittedName>
</protein>
<gene>
    <name evidence="1" type="ORF">EYZ11_003388</name>
</gene>
<dbReference type="AlphaFoldDB" id="A0A4S3JNK6"/>